<dbReference type="SUPFAM" id="SSF46785">
    <property type="entry name" value="Winged helix' DNA-binding domain"/>
    <property type="match status" value="1"/>
</dbReference>
<dbReference type="PANTHER" id="PTHR42756">
    <property type="entry name" value="TRANSCRIPTIONAL REGULATOR, MARR"/>
    <property type="match status" value="1"/>
</dbReference>
<dbReference type="AlphaFoldDB" id="A0A5C8NSK1"/>
<feature type="domain" description="HTH marR-type" evidence="4">
    <location>
        <begin position="1"/>
        <end position="138"/>
    </location>
</feature>
<evidence type="ECO:0000313" key="5">
    <source>
        <dbReference type="EMBL" id="TXL63960.1"/>
    </source>
</evidence>
<evidence type="ECO:0000256" key="2">
    <source>
        <dbReference type="ARBA" id="ARBA00023125"/>
    </source>
</evidence>
<comment type="caution">
    <text evidence="5">The sequence shown here is derived from an EMBL/GenBank/DDBJ whole genome shotgun (WGS) entry which is preliminary data.</text>
</comment>
<dbReference type="InterPro" id="IPR000835">
    <property type="entry name" value="HTH_MarR-typ"/>
</dbReference>
<reference evidence="5 6" key="1">
    <citation type="submission" date="2019-06" db="EMBL/GenBank/DDBJ databases">
        <title>Cerasibacillus sp. nov., isolated from maize field.</title>
        <authorList>
            <person name="Lin S.-Y."/>
            <person name="Tsai C.-F."/>
            <person name="Young C.-C."/>
        </authorList>
    </citation>
    <scope>NUCLEOTIDE SEQUENCE [LARGE SCALE GENOMIC DNA]</scope>
    <source>
        <strain evidence="5 6">CC-CFT480</strain>
    </source>
</reference>
<dbReference type="Gene3D" id="1.10.10.10">
    <property type="entry name" value="Winged helix-like DNA-binding domain superfamily/Winged helix DNA-binding domain"/>
    <property type="match status" value="1"/>
</dbReference>
<evidence type="ECO:0000256" key="3">
    <source>
        <dbReference type="ARBA" id="ARBA00023163"/>
    </source>
</evidence>
<dbReference type="GO" id="GO:0003677">
    <property type="term" value="F:DNA binding"/>
    <property type="evidence" value="ECO:0007669"/>
    <property type="project" value="UniProtKB-KW"/>
</dbReference>
<evidence type="ECO:0000259" key="4">
    <source>
        <dbReference type="PROSITE" id="PS50995"/>
    </source>
</evidence>
<dbReference type="OrthoDB" id="3254893at2"/>
<evidence type="ECO:0000313" key="6">
    <source>
        <dbReference type="Proteomes" id="UP000321574"/>
    </source>
</evidence>
<keyword evidence="3" id="KW-0804">Transcription</keyword>
<organism evidence="5 6">
    <name type="scientific">Cerasibacillus terrae</name>
    <dbReference type="NCBI Taxonomy" id="2498845"/>
    <lineage>
        <taxon>Bacteria</taxon>
        <taxon>Bacillati</taxon>
        <taxon>Bacillota</taxon>
        <taxon>Bacilli</taxon>
        <taxon>Bacillales</taxon>
        <taxon>Bacillaceae</taxon>
        <taxon>Cerasibacillus</taxon>
    </lineage>
</organism>
<dbReference type="InterPro" id="IPR036388">
    <property type="entry name" value="WH-like_DNA-bd_sf"/>
</dbReference>
<dbReference type="InterPro" id="IPR036390">
    <property type="entry name" value="WH_DNA-bd_sf"/>
</dbReference>
<gene>
    <name evidence="5" type="ORF">FHP05_09720</name>
</gene>
<dbReference type="PRINTS" id="PR00598">
    <property type="entry name" value="HTHMARR"/>
</dbReference>
<name>A0A5C8NSK1_9BACI</name>
<dbReference type="EMBL" id="VDUW01000006">
    <property type="protein sequence ID" value="TXL63960.1"/>
    <property type="molecule type" value="Genomic_DNA"/>
</dbReference>
<protein>
    <submittedName>
        <fullName evidence="5">MarR family transcriptional regulator</fullName>
    </submittedName>
</protein>
<dbReference type="PANTHER" id="PTHR42756:SF1">
    <property type="entry name" value="TRANSCRIPTIONAL REPRESSOR OF EMRAB OPERON"/>
    <property type="match status" value="1"/>
</dbReference>
<evidence type="ECO:0000256" key="1">
    <source>
        <dbReference type="ARBA" id="ARBA00023015"/>
    </source>
</evidence>
<dbReference type="GO" id="GO:0003700">
    <property type="term" value="F:DNA-binding transcription factor activity"/>
    <property type="evidence" value="ECO:0007669"/>
    <property type="project" value="InterPro"/>
</dbReference>
<keyword evidence="2" id="KW-0238">DNA-binding</keyword>
<dbReference type="Pfam" id="PF01047">
    <property type="entry name" value="MarR"/>
    <property type="match status" value="1"/>
</dbReference>
<proteinExistence type="predicted"/>
<dbReference type="PROSITE" id="PS50995">
    <property type="entry name" value="HTH_MARR_2"/>
    <property type="match status" value="1"/>
</dbReference>
<dbReference type="Proteomes" id="UP000321574">
    <property type="component" value="Unassembled WGS sequence"/>
</dbReference>
<dbReference type="RefSeq" id="WP_147667529.1">
    <property type="nucleotide sequence ID" value="NZ_VDUW01000006.1"/>
</dbReference>
<dbReference type="SMART" id="SM00347">
    <property type="entry name" value="HTH_MARR"/>
    <property type="match status" value="1"/>
</dbReference>
<keyword evidence="1" id="KW-0805">Transcription regulation</keyword>
<keyword evidence="6" id="KW-1185">Reference proteome</keyword>
<accession>A0A5C8NSK1</accession>
<sequence>MEFKELINRYQIGISTVYRKVNQIMKEKVHEDITTDQFATLQYIYQQEACTSTDIAHAFGVGKSAITNQVNRLHKKGLIIRNQDETDRRNIFLHVTADGKEIVEFTEKELTIALTPLLSQFKEEEIYSFIHSLERLANLLEGKDFNQ</sequence>